<dbReference type="GO" id="GO:0097367">
    <property type="term" value="F:carbohydrate derivative binding"/>
    <property type="evidence" value="ECO:0007669"/>
    <property type="project" value="InterPro"/>
</dbReference>
<feature type="domain" description="SIS" evidence="2">
    <location>
        <begin position="118"/>
        <end position="251"/>
    </location>
</feature>
<dbReference type="EMBL" id="DVMJ01000002">
    <property type="protein sequence ID" value="HIU12526.1"/>
    <property type="molecule type" value="Genomic_DNA"/>
</dbReference>
<gene>
    <name evidence="3" type="ORF">IAD15_00410</name>
</gene>
<reference evidence="3" key="2">
    <citation type="journal article" date="2021" name="PeerJ">
        <title>Extensive microbial diversity within the chicken gut microbiome revealed by metagenomics and culture.</title>
        <authorList>
            <person name="Gilroy R."/>
            <person name="Ravi A."/>
            <person name="Getino M."/>
            <person name="Pursley I."/>
            <person name="Horton D.L."/>
            <person name="Alikhan N.F."/>
            <person name="Baker D."/>
            <person name="Gharbi K."/>
            <person name="Hall N."/>
            <person name="Watson M."/>
            <person name="Adriaenssens E.M."/>
            <person name="Foster-Nyarko E."/>
            <person name="Jarju S."/>
            <person name="Secka A."/>
            <person name="Antonio M."/>
            <person name="Oren A."/>
            <person name="Chaudhuri R.R."/>
            <person name="La Ragione R."/>
            <person name="Hildebrand F."/>
            <person name="Pallen M.J."/>
        </authorList>
    </citation>
    <scope>NUCLEOTIDE SEQUENCE</scope>
    <source>
        <strain evidence="3">CHK195-11698</strain>
    </source>
</reference>
<sequence>MNLLLSRILTYLNGTLFNVNNDYYVLSRYIVFHYVDFEDIELDEILKETGVSKEVALTYFSLYGYATFEEFKAVLVNDYYTRLDQIRARMLGLDSKQLIHDMQKDCSDEEMFAYISKICESIDQSDRVILFGALYPLCISVELQTDLITFGKPVIQYHSWEKLELTDKDFAIFVSATGRAMRDFMRIKQEVHVENATSILITQNKVYATPEHQMSDYVITLPGRFDGINFNYQIMTIYDVIRVHYYQQYYIG</sequence>
<name>A0A9D1HLX0_9FIRM</name>
<accession>A0A9D1HLX0</accession>
<evidence type="ECO:0000259" key="2">
    <source>
        <dbReference type="PROSITE" id="PS51464"/>
    </source>
</evidence>
<organism evidence="3 4">
    <name type="scientific">Candidatus Fimiplasma intestinipullorum</name>
    <dbReference type="NCBI Taxonomy" id="2840825"/>
    <lineage>
        <taxon>Bacteria</taxon>
        <taxon>Bacillati</taxon>
        <taxon>Bacillota</taxon>
        <taxon>Clostridia</taxon>
        <taxon>Eubacteriales</taxon>
        <taxon>Candidatus Fimiplasma</taxon>
    </lineage>
</organism>
<dbReference type="InterPro" id="IPR000281">
    <property type="entry name" value="HTH_RpiR"/>
</dbReference>
<dbReference type="GO" id="GO:0003700">
    <property type="term" value="F:DNA-binding transcription factor activity"/>
    <property type="evidence" value="ECO:0007669"/>
    <property type="project" value="InterPro"/>
</dbReference>
<dbReference type="GO" id="GO:1901135">
    <property type="term" value="P:carbohydrate derivative metabolic process"/>
    <property type="evidence" value="ECO:0007669"/>
    <property type="project" value="InterPro"/>
</dbReference>
<dbReference type="InterPro" id="IPR001347">
    <property type="entry name" value="SIS_dom"/>
</dbReference>
<feature type="domain" description="HTH rpiR-type" evidence="1">
    <location>
        <begin position="6"/>
        <end position="82"/>
    </location>
</feature>
<dbReference type="PROSITE" id="PS51071">
    <property type="entry name" value="HTH_RPIR"/>
    <property type="match status" value="1"/>
</dbReference>
<evidence type="ECO:0000313" key="4">
    <source>
        <dbReference type="Proteomes" id="UP000824175"/>
    </source>
</evidence>
<dbReference type="SUPFAM" id="SSF53697">
    <property type="entry name" value="SIS domain"/>
    <property type="match status" value="1"/>
</dbReference>
<dbReference type="Gene3D" id="3.40.50.10490">
    <property type="entry name" value="Glucose-6-phosphate isomerase like protein, domain 1"/>
    <property type="match status" value="1"/>
</dbReference>
<dbReference type="PROSITE" id="PS51464">
    <property type="entry name" value="SIS"/>
    <property type="match status" value="1"/>
</dbReference>
<proteinExistence type="predicted"/>
<dbReference type="AlphaFoldDB" id="A0A9D1HLX0"/>
<dbReference type="InterPro" id="IPR046348">
    <property type="entry name" value="SIS_dom_sf"/>
</dbReference>
<evidence type="ECO:0000259" key="1">
    <source>
        <dbReference type="PROSITE" id="PS51071"/>
    </source>
</evidence>
<comment type="caution">
    <text evidence="3">The sequence shown here is derived from an EMBL/GenBank/DDBJ whole genome shotgun (WGS) entry which is preliminary data.</text>
</comment>
<evidence type="ECO:0000313" key="3">
    <source>
        <dbReference type="EMBL" id="HIU12526.1"/>
    </source>
</evidence>
<dbReference type="Proteomes" id="UP000824175">
    <property type="component" value="Unassembled WGS sequence"/>
</dbReference>
<protein>
    <submittedName>
        <fullName evidence="3">MurR/RpiR family transcriptional regulator</fullName>
    </submittedName>
</protein>
<reference evidence="3" key="1">
    <citation type="submission" date="2020-10" db="EMBL/GenBank/DDBJ databases">
        <authorList>
            <person name="Gilroy R."/>
        </authorList>
    </citation>
    <scope>NUCLEOTIDE SEQUENCE</scope>
    <source>
        <strain evidence="3">CHK195-11698</strain>
    </source>
</reference>